<keyword evidence="3" id="KW-1185">Reference proteome</keyword>
<dbReference type="Proteomes" id="UP000485058">
    <property type="component" value="Unassembled WGS sequence"/>
</dbReference>
<comment type="caution">
    <text evidence="2">The sequence shown here is derived from an EMBL/GenBank/DDBJ whole genome shotgun (WGS) entry which is preliminary data.</text>
</comment>
<reference evidence="2 3" key="1">
    <citation type="submission" date="2020-02" db="EMBL/GenBank/DDBJ databases">
        <title>Draft genome sequence of Haematococcus lacustris strain NIES-144.</title>
        <authorList>
            <person name="Morimoto D."/>
            <person name="Nakagawa S."/>
            <person name="Yoshida T."/>
            <person name="Sawayama S."/>
        </authorList>
    </citation>
    <scope>NUCLEOTIDE SEQUENCE [LARGE SCALE GENOMIC DNA]</scope>
    <source>
        <strain evidence="2 3">NIES-144</strain>
    </source>
</reference>
<feature type="compositionally biased region" description="Low complexity" evidence="1">
    <location>
        <begin position="127"/>
        <end position="139"/>
    </location>
</feature>
<feature type="region of interest" description="Disordered" evidence="1">
    <location>
        <begin position="104"/>
        <end position="139"/>
    </location>
</feature>
<gene>
    <name evidence="2" type="ORF">HaLaN_06358</name>
</gene>
<name>A0A699Z663_HAELA</name>
<feature type="compositionally biased region" description="Polar residues" evidence="1">
    <location>
        <begin position="114"/>
        <end position="125"/>
    </location>
</feature>
<protein>
    <submittedName>
        <fullName evidence="2">Uncharacterized protein</fullName>
    </submittedName>
</protein>
<evidence type="ECO:0000256" key="1">
    <source>
        <dbReference type="SAM" id="MobiDB-lite"/>
    </source>
</evidence>
<organism evidence="2 3">
    <name type="scientific">Haematococcus lacustris</name>
    <name type="common">Green alga</name>
    <name type="synonym">Haematococcus pluvialis</name>
    <dbReference type="NCBI Taxonomy" id="44745"/>
    <lineage>
        <taxon>Eukaryota</taxon>
        <taxon>Viridiplantae</taxon>
        <taxon>Chlorophyta</taxon>
        <taxon>core chlorophytes</taxon>
        <taxon>Chlorophyceae</taxon>
        <taxon>CS clade</taxon>
        <taxon>Chlamydomonadales</taxon>
        <taxon>Haematococcaceae</taxon>
        <taxon>Haematococcus</taxon>
    </lineage>
</organism>
<dbReference type="AlphaFoldDB" id="A0A699Z663"/>
<proteinExistence type="predicted"/>
<evidence type="ECO:0000313" key="2">
    <source>
        <dbReference type="EMBL" id="GFH10952.1"/>
    </source>
</evidence>
<sequence length="139" mass="13636">MARAERAARQAQAAAAGAAAVVAYTQAASALKRLFNELEPDVEFGCCAAFLGPAFAPTSSGHAGGTAADAGLVQQSMEGNALSSSAGRSFLRHIAGSTVLGQNGSAAAEVAQPPSGSVETPQSGQWAAPAPGPGAECHT</sequence>
<dbReference type="EMBL" id="BLLF01000361">
    <property type="protein sequence ID" value="GFH10952.1"/>
    <property type="molecule type" value="Genomic_DNA"/>
</dbReference>
<evidence type="ECO:0000313" key="3">
    <source>
        <dbReference type="Proteomes" id="UP000485058"/>
    </source>
</evidence>
<accession>A0A699Z663</accession>